<dbReference type="InterPro" id="IPR006626">
    <property type="entry name" value="PbH1"/>
</dbReference>
<dbReference type="SUPFAM" id="SSF51126">
    <property type="entry name" value="Pectin lyase-like"/>
    <property type="match status" value="1"/>
</dbReference>
<gene>
    <name evidence="2" type="ORF">AB1471_15890</name>
</gene>
<dbReference type="InterPro" id="IPR007742">
    <property type="entry name" value="NosD_dom"/>
</dbReference>
<accession>A0ABV3Q7M2</accession>
<keyword evidence="3" id="KW-1185">Reference proteome</keyword>
<dbReference type="SMART" id="SM00710">
    <property type="entry name" value="PbH1"/>
    <property type="match status" value="2"/>
</dbReference>
<dbReference type="InterPro" id="IPR011050">
    <property type="entry name" value="Pectin_lyase_fold/virulence"/>
</dbReference>
<name>A0ABV3Q7M2_9BACL</name>
<proteinExistence type="predicted"/>
<dbReference type="NCBIfam" id="TIGR03804">
    <property type="entry name" value="para_beta_helix"/>
    <property type="match status" value="2"/>
</dbReference>
<dbReference type="InterPro" id="IPR022441">
    <property type="entry name" value="Para_beta_helix_rpt-2"/>
</dbReference>
<evidence type="ECO:0000313" key="3">
    <source>
        <dbReference type="Proteomes" id="UP001556040"/>
    </source>
</evidence>
<dbReference type="Pfam" id="PF05048">
    <property type="entry name" value="NosD"/>
    <property type="match status" value="1"/>
</dbReference>
<evidence type="ECO:0000259" key="1">
    <source>
        <dbReference type="Pfam" id="PF05048"/>
    </source>
</evidence>
<organism evidence="2 3">
    <name type="scientific">Jeotgalibacillus marinus</name>
    <dbReference type="NCBI Taxonomy" id="86667"/>
    <lineage>
        <taxon>Bacteria</taxon>
        <taxon>Bacillati</taxon>
        <taxon>Bacillota</taxon>
        <taxon>Bacilli</taxon>
        <taxon>Bacillales</taxon>
        <taxon>Caryophanaceae</taxon>
        <taxon>Jeotgalibacillus</taxon>
    </lineage>
</organism>
<comment type="caution">
    <text evidence="2">The sequence shown here is derived from an EMBL/GenBank/DDBJ whole genome shotgun (WGS) entry which is preliminary data.</text>
</comment>
<evidence type="ECO:0000313" key="2">
    <source>
        <dbReference type="EMBL" id="MEW9503259.1"/>
    </source>
</evidence>
<protein>
    <submittedName>
        <fullName evidence="2">NosD domain-containing protein</fullName>
    </submittedName>
</protein>
<dbReference type="EMBL" id="JBFMIA010000028">
    <property type="protein sequence ID" value="MEW9503259.1"/>
    <property type="molecule type" value="Genomic_DNA"/>
</dbReference>
<sequence length="117" mass="12509">MIQIATSLKTIPLMNVNEGINLDNSNKNTITGNTANNNTTDGILLTNNSSSNKIIGNTINGNGEDGIFLNAVSNENDVFVNRAFGNGVLPFFDIENLGTNNFKGNKCDTSNQPNICN</sequence>
<dbReference type="Gene3D" id="2.160.20.10">
    <property type="entry name" value="Single-stranded right-handed beta-helix, Pectin lyase-like"/>
    <property type="match status" value="1"/>
</dbReference>
<dbReference type="InterPro" id="IPR012334">
    <property type="entry name" value="Pectin_lyas_fold"/>
</dbReference>
<reference evidence="2 3" key="1">
    <citation type="journal article" date="1979" name="Int. J. Syst. Evol. Microbiol.">
        <title>Bacillus globisporus subsp. marinus subsp. nov.</title>
        <authorList>
            <person name="Liu H."/>
        </authorList>
    </citation>
    <scope>NUCLEOTIDE SEQUENCE [LARGE SCALE GENOMIC DNA]</scope>
    <source>
        <strain evidence="2 3">DSM 1297</strain>
    </source>
</reference>
<feature type="domain" description="Periplasmic copper-binding protein NosD beta helix" evidence="1">
    <location>
        <begin position="15"/>
        <end position="105"/>
    </location>
</feature>
<dbReference type="Proteomes" id="UP001556040">
    <property type="component" value="Unassembled WGS sequence"/>
</dbReference>